<keyword evidence="8" id="KW-0492">Microsome</keyword>
<dbReference type="InterPro" id="IPR001128">
    <property type="entry name" value="Cyt_P450"/>
</dbReference>
<dbReference type="Gene3D" id="1.10.630.10">
    <property type="entry name" value="Cytochrome P450"/>
    <property type="match status" value="1"/>
</dbReference>
<evidence type="ECO:0000256" key="13">
    <source>
        <dbReference type="PIRSR" id="PIRSR602401-1"/>
    </source>
</evidence>
<dbReference type="GO" id="GO:0005789">
    <property type="term" value="C:endoplasmic reticulum membrane"/>
    <property type="evidence" value="ECO:0007669"/>
    <property type="project" value="UniProtKB-SubCell"/>
</dbReference>
<evidence type="ECO:0000256" key="11">
    <source>
        <dbReference type="ARBA" id="ARBA00023033"/>
    </source>
</evidence>
<evidence type="ECO:0000256" key="1">
    <source>
        <dbReference type="ARBA" id="ARBA00001971"/>
    </source>
</evidence>
<dbReference type="SUPFAM" id="SSF53098">
    <property type="entry name" value="Ribonuclease H-like"/>
    <property type="match status" value="1"/>
</dbReference>
<dbReference type="PANTHER" id="PTHR24300:SF394">
    <property type="entry name" value="CYTOCHROME P450 2H2"/>
    <property type="match status" value="1"/>
</dbReference>
<keyword evidence="16" id="KW-1185">Reference proteome</keyword>
<dbReference type="PRINTS" id="PR00463">
    <property type="entry name" value="EP450I"/>
</dbReference>
<comment type="subcellular location">
    <subcellularLocation>
        <location evidence="3">Endoplasmic reticulum membrane</location>
        <topology evidence="3">Peripheral membrane protein</topology>
    </subcellularLocation>
    <subcellularLocation>
        <location evidence="2">Microsome membrane</location>
        <topology evidence="2">Peripheral membrane protein</topology>
    </subcellularLocation>
</comment>
<protein>
    <submittedName>
        <fullName evidence="15">Uncharacterized protein</fullName>
    </submittedName>
</protein>
<dbReference type="InterPro" id="IPR050182">
    <property type="entry name" value="Cytochrome_P450_fam2"/>
</dbReference>
<keyword evidence="12" id="KW-0472">Membrane</keyword>
<evidence type="ECO:0000256" key="6">
    <source>
        <dbReference type="ARBA" id="ARBA00022723"/>
    </source>
</evidence>
<dbReference type="GO" id="GO:0006805">
    <property type="term" value="P:xenobiotic metabolic process"/>
    <property type="evidence" value="ECO:0007669"/>
    <property type="project" value="TreeGrafter"/>
</dbReference>
<reference evidence="15" key="1">
    <citation type="thesis" date="2020" institute="ProQuest LLC" country="789 East Eisenhower Parkway, Ann Arbor, MI, USA">
        <title>Comparative Genomics and Chromosome Evolution.</title>
        <authorList>
            <person name="Mudd A.B."/>
        </authorList>
    </citation>
    <scope>NUCLEOTIDE SEQUENCE</scope>
    <source>
        <strain evidence="15">HN-11 Male</strain>
        <tissue evidence="15">Kidney and liver</tissue>
    </source>
</reference>
<dbReference type="SUPFAM" id="SSF48264">
    <property type="entry name" value="Cytochrome P450"/>
    <property type="match status" value="1"/>
</dbReference>
<dbReference type="GO" id="GO:0005506">
    <property type="term" value="F:iron ion binding"/>
    <property type="evidence" value="ECO:0007669"/>
    <property type="project" value="InterPro"/>
</dbReference>
<organism evidence="15 16">
    <name type="scientific">Eleutherodactylus coqui</name>
    <name type="common">Puerto Rican coqui</name>
    <dbReference type="NCBI Taxonomy" id="57060"/>
    <lineage>
        <taxon>Eukaryota</taxon>
        <taxon>Metazoa</taxon>
        <taxon>Chordata</taxon>
        <taxon>Craniata</taxon>
        <taxon>Vertebrata</taxon>
        <taxon>Euteleostomi</taxon>
        <taxon>Amphibia</taxon>
        <taxon>Batrachia</taxon>
        <taxon>Anura</taxon>
        <taxon>Neobatrachia</taxon>
        <taxon>Hyloidea</taxon>
        <taxon>Eleutherodactylidae</taxon>
        <taxon>Eleutherodactylinae</taxon>
        <taxon>Eleutherodactylus</taxon>
        <taxon>Eleutherodactylus</taxon>
    </lineage>
</organism>
<dbReference type="PROSITE" id="PS00086">
    <property type="entry name" value="CYTOCHROME_P450"/>
    <property type="match status" value="1"/>
</dbReference>
<keyword evidence="11 14" id="KW-0503">Monooxygenase</keyword>
<comment type="caution">
    <text evidence="15">The sequence shown here is derived from an EMBL/GenBank/DDBJ whole genome shotgun (WGS) entry which is preliminary data.</text>
</comment>
<sequence length="613" mass="70543">MLPYRLVETEDVHNLRVAAIPQYSVPSRHYFSVHTHWNSTLHILARVYEQHRAIVEYQLLHGRWSRSQPPQFFTEEWAWLSDICQVLGNFEESTQMVSGDAAIISVTIPLLCLLRRSLLSIKADALHIEHEMGNDNTLLDSQTTLMSVSQCVLEEEDGEETAAHTAEGTHATSFTSVQLSETYGPVYTIYIANLRTIVLTGYDAVKEALVDRSDAFSDRGDTGVGEFFNKNFGVFSSNGERWKILRRFSLTTLRNFGMGKKSNEERIQEEARCLAERFMKDKDIPINPKYMLRLAVSNVICSIVFGERFDYEDQKFLTLLSYINDLFSMFNSRTGQLLTIFPTMMTYIPGPHQKIFKITGRLKQFIKEMVKTHKATLDENCPRDFIDCFLIRMEQEKNDPDTEFHDENLEGTINDLFFAGLETTSLTLRYSFLILLKYPEIQEKIHKEIDNVIGRDRCPSIEDKSRMPYTEAVIHEIQRFADIFPAGLPHAASKDTTFRGYHIPKGSLVFPVLTSVLKDPKLFKNPDEFDPEHFLNEKGDFKKSDAFMPFSVGKRICLGEGLARMELFLFLTIILQTFILEPTVDRKTLSIRPKPNTNGSRPHSYKMKVIPRF</sequence>
<dbReference type="AlphaFoldDB" id="A0A8J6ENQ8"/>
<evidence type="ECO:0000313" key="16">
    <source>
        <dbReference type="Proteomes" id="UP000770717"/>
    </source>
</evidence>
<gene>
    <name evidence="15" type="ORF">GDO78_021148</name>
</gene>
<dbReference type="InterPro" id="IPR002401">
    <property type="entry name" value="Cyt_P450_E_grp-I"/>
</dbReference>
<proteinExistence type="inferred from homology"/>
<comment type="cofactor">
    <cofactor evidence="1 13">
        <name>heme</name>
        <dbReference type="ChEBI" id="CHEBI:30413"/>
    </cofactor>
</comment>
<accession>A0A8J6ENQ8</accession>
<dbReference type="FunFam" id="1.10.630.10:FF:000238">
    <property type="entry name" value="Cytochrome P450 2A6"/>
    <property type="match status" value="1"/>
</dbReference>
<name>A0A8J6ENQ8_ELECQ</name>
<dbReference type="PRINTS" id="PR00385">
    <property type="entry name" value="P450"/>
</dbReference>
<comment type="similarity">
    <text evidence="4 14">Belongs to the cytochrome P450 family.</text>
</comment>
<dbReference type="GO" id="GO:0019373">
    <property type="term" value="P:epoxygenase P450 pathway"/>
    <property type="evidence" value="ECO:0007669"/>
    <property type="project" value="TreeGrafter"/>
</dbReference>
<dbReference type="GO" id="GO:0020037">
    <property type="term" value="F:heme binding"/>
    <property type="evidence" value="ECO:0007669"/>
    <property type="project" value="InterPro"/>
</dbReference>
<evidence type="ECO:0000256" key="10">
    <source>
        <dbReference type="ARBA" id="ARBA00023004"/>
    </source>
</evidence>
<evidence type="ECO:0000256" key="14">
    <source>
        <dbReference type="RuleBase" id="RU000461"/>
    </source>
</evidence>
<feature type="binding site" description="axial binding residue" evidence="13">
    <location>
        <position position="557"/>
    </location>
    <ligand>
        <name>heme</name>
        <dbReference type="ChEBI" id="CHEBI:30413"/>
    </ligand>
    <ligandPart>
        <name>Fe</name>
        <dbReference type="ChEBI" id="CHEBI:18248"/>
    </ligandPart>
</feature>
<keyword evidence="9 14" id="KW-0560">Oxidoreductase</keyword>
<evidence type="ECO:0000256" key="5">
    <source>
        <dbReference type="ARBA" id="ARBA00022617"/>
    </source>
</evidence>
<dbReference type="Pfam" id="PF00067">
    <property type="entry name" value="p450"/>
    <property type="match status" value="1"/>
</dbReference>
<dbReference type="EMBL" id="WNTK01000073">
    <property type="protein sequence ID" value="KAG9472138.1"/>
    <property type="molecule type" value="Genomic_DNA"/>
</dbReference>
<dbReference type="OrthoDB" id="1103324at2759"/>
<keyword evidence="7" id="KW-0256">Endoplasmic reticulum</keyword>
<evidence type="ECO:0000256" key="12">
    <source>
        <dbReference type="ARBA" id="ARBA00023136"/>
    </source>
</evidence>
<keyword evidence="5 13" id="KW-0349">Heme</keyword>
<keyword evidence="6 13" id="KW-0479">Metal-binding</keyword>
<dbReference type="PRINTS" id="PR01684">
    <property type="entry name" value="EP450ICYP2A"/>
</dbReference>
<evidence type="ECO:0000256" key="9">
    <source>
        <dbReference type="ARBA" id="ARBA00023002"/>
    </source>
</evidence>
<dbReference type="InterPro" id="IPR036396">
    <property type="entry name" value="Cyt_P450_sf"/>
</dbReference>
<dbReference type="Proteomes" id="UP000770717">
    <property type="component" value="Unassembled WGS sequence"/>
</dbReference>
<dbReference type="GO" id="GO:0016712">
    <property type="term" value="F:oxidoreductase activity, acting on paired donors, with incorporation or reduction of molecular oxygen, reduced flavin or flavoprotein as one donor, and incorporation of one atom of oxygen"/>
    <property type="evidence" value="ECO:0007669"/>
    <property type="project" value="InterPro"/>
</dbReference>
<evidence type="ECO:0000256" key="3">
    <source>
        <dbReference type="ARBA" id="ARBA00004406"/>
    </source>
</evidence>
<evidence type="ECO:0000313" key="15">
    <source>
        <dbReference type="EMBL" id="KAG9472139.1"/>
    </source>
</evidence>
<dbReference type="InterPro" id="IPR012337">
    <property type="entry name" value="RNaseH-like_sf"/>
</dbReference>
<dbReference type="InterPro" id="IPR008067">
    <property type="entry name" value="Cyt_P450_E_grp-I_CYP2A-like"/>
</dbReference>
<evidence type="ECO:0000256" key="2">
    <source>
        <dbReference type="ARBA" id="ARBA00004174"/>
    </source>
</evidence>
<dbReference type="GO" id="GO:0008392">
    <property type="term" value="F:arachidonate epoxygenase activity"/>
    <property type="evidence" value="ECO:0007669"/>
    <property type="project" value="TreeGrafter"/>
</dbReference>
<keyword evidence="10 13" id="KW-0408">Iron</keyword>
<evidence type="ECO:0000256" key="4">
    <source>
        <dbReference type="ARBA" id="ARBA00010617"/>
    </source>
</evidence>
<dbReference type="EMBL" id="WNTK01000073">
    <property type="protein sequence ID" value="KAG9472139.1"/>
    <property type="molecule type" value="Genomic_DNA"/>
</dbReference>
<evidence type="ECO:0000256" key="7">
    <source>
        <dbReference type="ARBA" id="ARBA00022824"/>
    </source>
</evidence>
<dbReference type="InterPro" id="IPR017972">
    <property type="entry name" value="Cyt_P450_CS"/>
</dbReference>
<evidence type="ECO:0000256" key="8">
    <source>
        <dbReference type="ARBA" id="ARBA00022848"/>
    </source>
</evidence>
<dbReference type="PANTHER" id="PTHR24300">
    <property type="entry name" value="CYTOCHROME P450 508A4-RELATED"/>
    <property type="match status" value="1"/>
</dbReference>